<dbReference type="PANTHER" id="PTHR45790:SF3">
    <property type="entry name" value="S-ADENOSYL-L-METHIONINE-DEPENDENT UROPORPHYRINOGEN III METHYLTRANSFERASE, CHLOROPLASTIC"/>
    <property type="match status" value="1"/>
</dbReference>
<evidence type="ECO:0000256" key="3">
    <source>
        <dbReference type="ARBA" id="ARBA00022679"/>
    </source>
</evidence>
<dbReference type="GO" id="GO:0004851">
    <property type="term" value="F:uroporphyrin-III C-methyltransferase activity"/>
    <property type="evidence" value="ECO:0007669"/>
    <property type="project" value="UniProtKB-EC"/>
</dbReference>
<protein>
    <recommendedName>
        <fullName evidence="1">uroporphyrinogen-III C-methyltransferase</fullName>
        <ecNumber evidence="1">2.1.1.107</ecNumber>
    </recommendedName>
</protein>
<dbReference type="Gene3D" id="3.40.1010.10">
    <property type="entry name" value="Cobalt-precorrin-4 Transmethylase, Domain 1"/>
    <property type="match status" value="1"/>
</dbReference>
<organism evidence="7">
    <name type="scientific">marine metagenome</name>
    <dbReference type="NCBI Taxonomy" id="408172"/>
    <lineage>
        <taxon>unclassified sequences</taxon>
        <taxon>metagenomes</taxon>
        <taxon>ecological metagenomes</taxon>
    </lineage>
</organism>
<sequence>VYLIGAGPGDPGLLTIRGAELLGRADVIVYDALVNQDILSLASTDAEIIFGGKRSTKHAIPQEELNQLLVDKAKEGLTIVRLKGGDPYIFGRGSEEAQELQSAGIPFEIIPGISSFIAAPAYAGIPVTHRDHCSSFTVITGHEKPDKDESSIDWENLANETGTRVILMGVDRIRLITERLQANGIADDTPVAMIRWGTTGRQQTLVGTIIDIARKAKEAHFKASAVTVIGSVVTLRSQLNWFEKRPLFGRRVVVTRTRKQASKLSSRLSEF</sequence>
<feature type="domain" description="Tetrapyrrole methylase" evidence="6">
    <location>
        <begin position="1"/>
        <end position="211"/>
    </location>
</feature>
<dbReference type="InterPro" id="IPR006366">
    <property type="entry name" value="CobA/CysG_C"/>
</dbReference>
<dbReference type="GO" id="GO:0019354">
    <property type="term" value="P:siroheme biosynthetic process"/>
    <property type="evidence" value="ECO:0007669"/>
    <property type="project" value="InterPro"/>
</dbReference>
<dbReference type="InterPro" id="IPR050161">
    <property type="entry name" value="Siro_Cobalamin_biosynth"/>
</dbReference>
<dbReference type="Gene3D" id="3.30.950.10">
    <property type="entry name" value="Methyltransferase, Cobalt-precorrin-4 Transmethylase, Domain 2"/>
    <property type="match status" value="1"/>
</dbReference>
<dbReference type="InterPro" id="IPR003043">
    <property type="entry name" value="Uropor_MeTrfase_CS"/>
</dbReference>
<dbReference type="InterPro" id="IPR035996">
    <property type="entry name" value="4pyrrol_Methylase_sf"/>
</dbReference>
<dbReference type="InterPro" id="IPR014777">
    <property type="entry name" value="4pyrrole_Mease_sub1"/>
</dbReference>
<evidence type="ECO:0000313" key="7">
    <source>
        <dbReference type="EMBL" id="SVD68800.1"/>
    </source>
</evidence>
<dbReference type="PROSITE" id="PS00839">
    <property type="entry name" value="SUMT_1"/>
    <property type="match status" value="1"/>
</dbReference>
<evidence type="ECO:0000256" key="1">
    <source>
        <dbReference type="ARBA" id="ARBA00012162"/>
    </source>
</evidence>
<evidence type="ECO:0000256" key="5">
    <source>
        <dbReference type="ARBA" id="ARBA00023244"/>
    </source>
</evidence>
<name>A0A382XD98_9ZZZZ</name>
<evidence type="ECO:0000256" key="2">
    <source>
        <dbReference type="ARBA" id="ARBA00022603"/>
    </source>
</evidence>
<dbReference type="FunFam" id="3.40.1010.10:FF:000001">
    <property type="entry name" value="Siroheme synthase"/>
    <property type="match status" value="1"/>
</dbReference>
<proteinExistence type="predicted"/>
<keyword evidence="4" id="KW-0949">S-adenosyl-L-methionine</keyword>
<dbReference type="EC" id="2.1.1.107" evidence="1"/>
<dbReference type="NCBIfam" id="TIGR01469">
    <property type="entry name" value="cobA_cysG_Cterm"/>
    <property type="match status" value="1"/>
</dbReference>
<dbReference type="AlphaFoldDB" id="A0A382XD98"/>
<keyword evidence="3" id="KW-0808">Transferase</keyword>
<evidence type="ECO:0000256" key="4">
    <source>
        <dbReference type="ARBA" id="ARBA00022691"/>
    </source>
</evidence>
<dbReference type="InterPro" id="IPR014776">
    <property type="entry name" value="4pyrrole_Mease_sub2"/>
</dbReference>
<gene>
    <name evidence="7" type="ORF">METZ01_LOCUS421654</name>
</gene>
<dbReference type="InterPro" id="IPR000878">
    <property type="entry name" value="4pyrrol_Mease"/>
</dbReference>
<dbReference type="PANTHER" id="PTHR45790">
    <property type="entry name" value="SIROHEME SYNTHASE-RELATED"/>
    <property type="match status" value="1"/>
</dbReference>
<keyword evidence="5" id="KW-0627">Porphyrin biosynthesis</keyword>
<dbReference type="SUPFAM" id="SSF53790">
    <property type="entry name" value="Tetrapyrrole methylase"/>
    <property type="match status" value="1"/>
</dbReference>
<keyword evidence="2" id="KW-0489">Methyltransferase</keyword>
<dbReference type="GO" id="GO:0032259">
    <property type="term" value="P:methylation"/>
    <property type="evidence" value="ECO:0007669"/>
    <property type="project" value="UniProtKB-KW"/>
</dbReference>
<dbReference type="NCBIfam" id="NF004790">
    <property type="entry name" value="PRK06136.1"/>
    <property type="match status" value="1"/>
</dbReference>
<feature type="non-terminal residue" evidence="7">
    <location>
        <position position="271"/>
    </location>
</feature>
<dbReference type="FunFam" id="3.30.950.10:FF:000001">
    <property type="entry name" value="Siroheme synthase"/>
    <property type="match status" value="1"/>
</dbReference>
<dbReference type="CDD" id="cd11642">
    <property type="entry name" value="SUMT"/>
    <property type="match status" value="1"/>
</dbReference>
<reference evidence="7" key="1">
    <citation type="submission" date="2018-05" db="EMBL/GenBank/DDBJ databases">
        <authorList>
            <person name="Lanie J.A."/>
            <person name="Ng W.-L."/>
            <person name="Kazmierczak K.M."/>
            <person name="Andrzejewski T.M."/>
            <person name="Davidsen T.M."/>
            <person name="Wayne K.J."/>
            <person name="Tettelin H."/>
            <person name="Glass J.I."/>
            <person name="Rusch D."/>
            <person name="Podicherti R."/>
            <person name="Tsui H.-C.T."/>
            <person name="Winkler M.E."/>
        </authorList>
    </citation>
    <scope>NUCLEOTIDE SEQUENCE</scope>
</reference>
<dbReference type="EMBL" id="UINC01166702">
    <property type="protein sequence ID" value="SVD68800.1"/>
    <property type="molecule type" value="Genomic_DNA"/>
</dbReference>
<dbReference type="Pfam" id="PF00590">
    <property type="entry name" value="TP_methylase"/>
    <property type="match status" value="1"/>
</dbReference>
<accession>A0A382XD98</accession>
<feature type="non-terminal residue" evidence="7">
    <location>
        <position position="1"/>
    </location>
</feature>
<evidence type="ECO:0000259" key="6">
    <source>
        <dbReference type="Pfam" id="PF00590"/>
    </source>
</evidence>